<dbReference type="Gene3D" id="2.20.25.10">
    <property type="match status" value="1"/>
</dbReference>
<comment type="caution">
    <text evidence="1">The sequence shown here is derived from an EMBL/GenBank/DDBJ whole genome shotgun (WGS) entry which is preliminary data.</text>
</comment>
<dbReference type="SUPFAM" id="SSF82784">
    <property type="entry name" value="OsmC-like"/>
    <property type="match status" value="1"/>
</dbReference>
<dbReference type="PANTHER" id="PTHR34352">
    <property type="entry name" value="PROTEIN YHFA"/>
    <property type="match status" value="1"/>
</dbReference>
<dbReference type="NCBIfam" id="NF008009">
    <property type="entry name" value="PRK10738.1"/>
    <property type="match status" value="1"/>
</dbReference>
<dbReference type="AlphaFoldDB" id="A0A423PMX6"/>
<accession>A0A423PMX6</accession>
<sequence>MKATLDWHQGLAFTGTADSGHEITIDGPPDLGGENAGFRPMEMLLLSVGGCSAMDVMHILKKSRQDVTGCRIELDGTRAETEPKVFTDIHVQFIVTGHDLKEKHVARAVELSAEKYCSASIMLQETVNMTHGYTIEAAD</sequence>
<dbReference type="InterPro" id="IPR003718">
    <property type="entry name" value="OsmC/Ohr_fam"/>
</dbReference>
<evidence type="ECO:0000313" key="1">
    <source>
        <dbReference type="EMBL" id="ROO26953.1"/>
    </source>
</evidence>
<dbReference type="Gene3D" id="3.30.300.20">
    <property type="match status" value="1"/>
</dbReference>
<evidence type="ECO:0000313" key="2">
    <source>
        <dbReference type="Proteomes" id="UP000285310"/>
    </source>
</evidence>
<dbReference type="FunCoup" id="A0A423PMX6">
    <property type="interactions" value="32"/>
</dbReference>
<dbReference type="Pfam" id="PF02566">
    <property type="entry name" value="OsmC"/>
    <property type="match status" value="1"/>
</dbReference>
<dbReference type="Proteomes" id="UP000285310">
    <property type="component" value="Unassembled WGS sequence"/>
</dbReference>
<organism evidence="1 2">
    <name type="scientific">Salinisphaera japonica YTM-1</name>
    <dbReference type="NCBI Taxonomy" id="1209778"/>
    <lineage>
        <taxon>Bacteria</taxon>
        <taxon>Pseudomonadati</taxon>
        <taxon>Pseudomonadota</taxon>
        <taxon>Gammaproteobacteria</taxon>
        <taxon>Salinisphaerales</taxon>
        <taxon>Salinisphaeraceae</taxon>
        <taxon>Salinisphaera</taxon>
    </lineage>
</organism>
<dbReference type="RefSeq" id="WP_123658518.1">
    <property type="nucleotide sequence ID" value="NZ_AYKG01000031.1"/>
</dbReference>
<proteinExistence type="predicted"/>
<dbReference type="InterPro" id="IPR015946">
    <property type="entry name" value="KH_dom-like_a/b"/>
</dbReference>
<dbReference type="InterPro" id="IPR036102">
    <property type="entry name" value="OsmC/Ohrsf"/>
</dbReference>
<keyword evidence="2" id="KW-1185">Reference proteome</keyword>
<gene>
    <name evidence="1" type="ORF">SAJA_10140</name>
</gene>
<dbReference type="EMBL" id="AYKG01000031">
    <property type="protein sequence ID" value="ROO26953.1"/>
    <property type="molecule type" value="Genomic_DNA"/>
</dbReference>
<dbReference type="OrthoDB" id="9804010at2"/>
<reference evidence="1 2" key="1">
    <citation type="submission" date="2013-10" db="EMBL/GenBank/DDBJ databases">
        <title>Salinisphaera japonica YTM-1 Genome Sequencing.</title>
        <authorList>
            <person name="Lai Q."/>
            <person name="Li C."/>
            <person name="Shao Z."/>
        </authorList>
    </citation>
    <scope>NUCLEOTIDE SEQUENCE [LARGE SCALE GENOMIC DNA]</scope>
    <source>
        <strain evidence="1 2">YTM-1</strain>
    </source>
</reference>
<name>A0A423PMX6_9GAMM</name>
<protein>
    <submittedName>
        <fullName evidence="1">Peroxiredoxin</fullName>
    </submittedName>
</protein>
<dbReference type="InParanoid" id="A0A423PMX6"/>
<dbReference type="PANTHER" id="PTHR34352:SF1">
    <property type="entry name" value="PROTEIN YHFA"/>
    <property type="match status" value="1"/>
</dbReference>